<keyword evidence="4" id="KW-1185">Reference proteome</keyword>
<evidence type="ECO:0000313" key="4">
    <source>
        <dbReference type="Proteomes" id="UP001060414"/>
    </source>
</evidence>
<feature type="domain" description="Type 4 fimbrial biogenesis protein PilX N-terminal" evidence="2">
    <location>
        <begin position="17"/>
        <end position="66"/>
    </location>
</feature>
<dbReference type="EMBL" id="CP092109">
    <property type="protein sequence ID" value="UWZ79557.1"/>
    <property type="molecule type" value="Genomic_DNA"/>
</dbReference>
<gene>
    <name evidence="3" type="ORF">L9S41_18030</name>
</gene>
<dbReference type="Pfam" id="PF14341">
    <property type="entry name" value="PilX_N"/>
    <property type="match status" value="1"/>
</dbReference>
<dbReference type="InterPro" id="IPR025746">
    <property type="entry name" value="PilX_N_dom"/>
</dbReference>
<dbReference type="Proteomes" id="UP001060414">
    <property type="component" value="Chromosome"/>
</dbReference>
<protein>
    <submittedName>
        <fullName evidence="3">PilX N-terminal domain-containing pilus assembly protein</fullName>
    </submittedName>
</protein>
<accession>A0ABY5ZK71</accession>
<evidence type="ECO:0000259" key="2">
    <source>
        <dbReference type="Pfam" id="PF14341"/>
    </source>
</evidence>
<feature type="transmembrane region" description="Helical" evidence="1">
    <location>
        <begin position="20"/>
        <end position="39"/>
    </location>
</feature>
<reference evidence="3" key="1">
    <citation type="journal article" date="2022" name="Environ. Microbiol.">
        <title>Geoalkalibacter halelectricus SAP #1 sp. nov. possessing extracellular electron transfer and mineral#reducing capabilities from a haloalkaline environment.</title>
        <authorList>
            <person name="Yadav S."/>
            <person name="Singh R."/>
            <person name="Sundharam S.S."/>
            <person name="Chaudhary S."/>
            <person name="Krishnamurthi S."/>
            <person name="Patil S.A."/>
        </authorList>
    </citation>
    <scope>NUCLEOTIDE SEQUENCE</scope>
    <source>
        <strain evidence="3">SAP-1</strain>
    </source>
</reference>
<name>A0ABY5ZK71_9BACT</name>
<organism evidence="3 4">
    <name type="scientific">Geoalkalibacter halelectricus</name>
    <dbReference type="NCBI Taxonomy" id="2847045"/>
    <lineage>
        <taxon>Bacteria</taxon>
        <taxon>Pseudomonadati</taxon>
        <taxon>Thermodesulfobacteriota</taxon>
        <taxon>Desulfuromonadia</taxon>
        <taxon>Desulfuromonadales</taxon>
        <taxon>Geoalkalibacteraceae</taxon>
        <taxon>Geoalkalibacter</taxon>
    </lineage>
</organism>
<proteinExistence type="predicted"/>
<keyword evidence="1" id="KW-1133">Transmembrane helix</keyword>
<keyword evidence="1" id="KW-0472">Membrane</keyword>
<evidence type="ECO:0000256" key="1">
    <source>
        <dbReference type="SAM" id="Phobius"/>
    </source>
</evidence>
<keyword evidence="1" id="KW-0812">Transmembrane</keyword>
<evidence type="ECO:0000313" key="3">
    <source>
        <dbReference type="EMBL" id="UWZ79557.1"/>
    </source>
</evidence>
<sequence>MHMKTIASPAAILADQRGTALVLVLVMLAVLLILGSFALTNSSVDVKISGNYRASNESLFAAERGLQVGLENLRDDLDLEDHGDVIRVDRSGLYVPVGNGPKRDSGASFITNGPPPVGSGMDATTASGFQARYYAIEVHGQFPQGAPNAAHSELEMQASRIVAR</sequence>
<dbReference type="RefSeq" id="WP_260747909.1">
    <property type="nucleotide sequence ID" value="NZ_CP092109.1"/>
</dbReference>